<protein>
    <submittedName>
        <fullName evidence="2">Heme oxygenase</fullName>
    </submittedName>
</protein>
<gene>
    <name evidence="2" type="ORF">IV203_015367</name>
</gene>
<feature type="region of interest" description="Disordered" evidence="1">
    <location>
        <begin position="180"/>
        <end position="236"/>
    </location>
</feature>
<dbReference type="Proteomes" id="UP000693970">
    <property type="component" value="Unassembled WGS sequence"/>
</dbReference>
<dbReference type="GO" id="GO:0006788">
    <property type="term" value="P:heme oxidation"/>
    <property type="evidence" value="ECO:0007669"/>
    <property type="project" value="InterPro"/>
</dbReference>
<evidence type="ECO:0000313" key="3">
    <source>
        <dbReference type="Proteomes" id="UP000693970"/>
    </source>
</evidence>
<organism evidence="2 3">
    <name type="scientific">Nitzschia inconspicua</name>
    <dbReference type="NCBI Taxonomy" id="303405"/>
    <lineage>
        <taxon>Eukaryota</taxon>
        <taxon>Sar</taxon>
        <taxon>Stramenopiles</taxon>
        <taxon>Ochrophyta</taxon>
        <taxon>Bacillariophyta</taxon>
        <taxon>Bacillariophyceae</taxon>
        <taxon>Bacillariophycidae</taxon>
        <taxon>Bacillariales</taxon>
        <taxon>Bacillariaceae</taxon>
        <taxon>Nitzschia</taxon>
    </lineage>
</organism>
<sequence>MAPSTVGECPFAKQSNSEMESTAVRASFKTGSAAGCPYAQAMMQNNATATSCPSTSTPGPVQADEKIPSSLPGVVELKECPAFSNSSCPFKDAKSPEEISQKLSQIPSSHLQGTTHSVLLQTLAFYHNKSNGQVTPAAATCPVKRLVPQDWSFDRAMEDFSLASIMSRLAEEHEDYENDDALAGDKTISGIGNPDHHEGEDDDHRDETHSTVTSSSIETLGSLAPPKDSPTGGTRRLSEALKTGTAAAHEAAESVHFVKNFIRGKIDRDLYGLLIAQLYHVYKRLELLLDQHAPTHFAACHFPRELERLPALQEDVDFWHSEKGSDEPPISPATQDYLDRLDKLGEENPLLLLAHAYTRYLGDLSGGKILGRVARRALNLDRDGEGLAFYQFPLVESAKKFKDKYRHCLNELPLDDRQVQAIVQEANVAFLLNMRLFEELDVHGGVPGAAVRDISDVYSVAANNAEHFGESEDNVIDAPCPFAKSSTVLTSDGATTTTLRKHGTCPWPFILLHDPVAGMKHHETWLVIVGVAAAYAYSKYIVSK</sequence>
<dbReference type="OrthoDB" id="652091at2759"/>
<keyword evidence="3" id="KW-1185">Reference proteome</keyword>
<dbReference type="GO" id="GO:0006979">
    <property type="term" value="P:response to oxidative stress"/>
    <property type="evidence" value="ECO:0007669"/>
    <property type="project" value="TreeGrafter"/>
</dbReference>
<dbReference type="AlphaFoldDB" id="A0A9K3LB83"/>
<proteinExistence type="predicted"/>
<comment type="caution">
    <text evidence="2">The sequence shown here is derived from an EMBL/GenBank/DDBJ whole genome shotgun (WGS) entry which is preliminary data.</text>
</comment>
<reference evidence="2" key="1">
    <citation type="journal article" date="2021" name="Sci. Rep.">
        <title>Diploid genomic architecture of Nitzschia inconspicua, an elite biomass production diatom.</title>
        <authorList>
            <person name="Oliver A."/>
            <person name="Podell S."/>
            <person name="Pinowska A."/>
            <person name="Traller J.C."/>
            <person name="Smith S.R."/>
            <person name="McClure R."/>
            <person name="Beliaev A."/>
            <person name="Bohutskyi P."/>
            <person name="Hill E.A."/>
            <person name="Rabines A."/>
            <person name="Zheng H."/>
            <person name="Allen L.Z."/>
            <person name="Kuo A."/>
            <person name="Grigoriev I.V."/>
            <person name="Allen A.E."/>
            <person name="Hazlebeck D."/>
            <person name="Allen E.E."/>
        </authorList>
    </citation>
    <scope>NUCLEOTIDE SEQUENCE</scope>
    <source>
        <strain evidence="2">Hildebrandi</strain>
    </source>
</reference>
<dbReference type="GO" id="GO:0042167">
    <property type="term" value="P:heme catabolic process"/>
    <property type="evidence" value="ECO:0007669"/>
    <property type="project" value="TreeGrafter"/>
</dbReference>
<dbReference type="InterPro" id="IPR002051">
    <property type="entry name" value="Haem_Oase"/>
</dbReference>
<evidence type="ECO:0000313" key="2">
    <source>
        <dbReference type="EMBL" id="KAG7358778.1"/>
    </source>
</evidence>
<reference evidence="2" key="2">
    <citation type="submission" date="2021-04" db="EMBL/GenBank/DDBJ databases">
        <authorList>
            <person name="Podell S."/>
        </authorList>
    </citation>
    <scope>NUCLEOTIDE SEQUENCE</scope>
    <source>
        <strain evidence="2">Hildebrandi</strain>
    </source>
</reference>
<dbReference type="GO" id="GO:0020037">
    <property type="term" value="F:heme binding"/>
    <property type="evidence" value="ECO:0007669"/>
    <property type="project" value="TreeGrafter"/>
</dbReference>
<dbReference type="GO" id="GO:0004392">
    <property type="term" value="F:heme oxygenase (decyclizing) activity"/>
    <property type="evidence" value="ECO:0007669"/>
    <property type="project" value="InterPro"/>
</dbReference>
<name>A0A9K3LB83_9STRA</name>
<feature type="compositionally biased region" description="Polar residues" evidence="1">
    <location>
        <begin position="210"/>
        <end position="219"/>
    </location>
</feature>
<accession>A0A9K3LB83</accession>
<dbReference type="CDD" id="cd19165">
    <property type="entry name" value="HemeO"/>
    <property type="match status" value="1"/>
</dbReference>
<dbReference type="EMBL" id="JAGRRH010000014">
    <property type="protein sequence ID" value="KAG7358778.1"/>
    <property type="molecule type" value="Genomic_DNA"/>
</dbReference>
<dbReference type="InterPro" id="IPR016053">
    <property type="entry name" value="Haem_Oase-like"/>
</dbReference>
<dbReference type="Pfam" id="PF01126">
    <property type="entry name" value="Heme_oxygenase"/>
    <property type="match status" value="1"/>
</dbReference>
<dbReference type="PANTHER" id="PTHR10720:SF0">
    <property type="entry name" value="HEME OXYGENASE"/>
    <property type="match status" value="1"/>
</dbReference>
<dbReference type="PANTHER" id="PTHR10720">
    <property type="entry name" value="HEME OXYGENASE"/>
    <property type="match status" value="1"/>
</dbReference>
<evidence type="ECO:0000256" key="1">
    <source>
        <dbReference type="SAM" id="MobiDB-lite"/>
    </source>
</evidence>